<keyword evidence="2" id="KW-1133">Transmembrane helix</keyword>
<evidence type="ECO:0000313" key="4">
    <source>
        <dbReference type="Proteomes" id="UP001189429"/>
    </source>
</evidence>
<evidence type="ECO:0000256" key="1">
    <source>
        <dbReference type="SAM" id="MobiDB-lite"/>
    </source>
</evidence>
<comment type="caution">
    <text evidence="3">The sequence shown here is derived from an EMBL/GenBank/DDBJ whole genome shotgun (WGS) entry which is preliminary data.</text>
</comment>
<gene>
    <name evidence="3" type="ORF">PCOR1329_LOCUS4261</name>
</gene>
<accession>A0ABN9PRR4</accession>
<proteinExistence type="predicted"/>
<evidence type="ECO:0000313" key="3">
    <source>
        <dbReference type="EMBL" id="CAK0794184.1"/>
    </source>
</evidence>
<feature type="region of interest" description="Disordered" evidence="1">
    <location>
        <begin position="24"/>
        <end position="52"/>
    </location>
</feature>
<reference evidence="3" key="1">
    <citation type="submission" date="2023-10" db="EMBL/GenBank/DDBJ databases">
        <authorList>
            <person name="Chen Y."/>
            <person name="Shah S."/>
            <person name="Dougan E. K."/>
            <person name="Thang M."/>
            <person name="Chan C."/>
        </authorList>
    </citation>
    <scope>NUCLEOTIDE SEQUENCE [LARGE SCALE GENOMIC DNA]</scope>
</reference>
<evidence type="ECO:0008006" key="5">
    <source>
        <dbReference type="Google" id="ProtNLM"/>
    </source>
</evidence>
<sequence length="246" mass="27567">SFWLRPRSRAVQCRACLHSPGIVHRRSPEPRRRRRRRTPPPWDSSTAAPTRSPCRCPVGWHQKGDGNCSVSRAFAIYTHPHGWPACAFCALREALLRGADLRLFATPVRCTVLQIVLSMTGIVWVQHATFASPNFSLGLLVEVVWRVTLRALSPRPLRLHPSAACPRRGFLEVAWCPFVLLFESPFVPTAFLACLLFLPGLFCHGRRGTDSRRRGRGKGAEGGRMSLRLDSLWRCAPPLPPGRGRP</sequence>
<dbReference type="Proteomes" id="UP001189429">
    <property type="component" value="Unassembled WGS sequence"/>
</dbReference>
<name>A0ABN9PRR4_9DINO</name>
<protein>
    <recommendedName>
        <fullName evidence="5">Very-long-chain (3R)-3-hydroxyacyl-CoA dehydratase</fullName>
    </recommendedName>
</protein>
<keyword evidence="2" id="KW-0812">Transmembrane</keyword>
<feature type="transmembrane region" description="Helical" evidence="2">
    <location>
        <begin position="186"/>
        <end position="204"/>
    </location>
</feature>
<evidence type="ECO:0000256" key="2">
    <source>
        <dbReference type="SAM" id="Phobius"/>
    </source>
</evidence>
<organism evidence="3 4">
    <name type="scientific">Prorocentrum cordatum</name>
    <dbReference type="NCBI Taxonomy" id="2364126"/>
    <lineage>
        <taxon>Eukaryota</taxon>
        <taxon>Sar</taxon>
        <taxon>Alveolata</taxon>
        <taxon>Dinophyceae</taxon>
        <taxon>Prorocentrales</taxon>
        <taxon>Prorocentraceae</taxon>
        <taxon>Prorocentrum</taxon>
    </lineage>
</organism>
<dbReference type="EMBL" id="CAUYUJ010001112">
    <property type="protein sequence ID" value="CAK0794184.1"/>
    <property type="molecule type" value="Genomic_DNA"/>
</dbReference>
<keyword evidence="4" id="KW-1185">Reference proteome</keyword>
<feature type="non-terminal residue" evidence="3">
    <location>
        <position position="1"/>
    </location>
</feature>
<keyword evidence="2" id="KW-0472">Membrane</keyword>